<dbReference type="Proteomes" id="UP000306102">
    <property type="component" value="Unassembled WGS sequence"/>
</dbReference>
<dbReference type="GO" id="GO:0005634">
    <property type="term" value="C:nucleus"/>
    <property type="evidence" value="ECO:0007669"/>
    <property type="project" value="TreeGrafter"/>
</dbReference>
<proteinExistence type="predicted"/>
<dbReference type="GO" id="GO:0003677">
    <property type="term" value="F:DNA binding"/>
    <property type="evidence" value="ECO:0007669"/>
    <property type="project" value="InterPro"/>
</dbReference>
<organism evidence="3 4">
    <name type="scientific">Camellia sinensis var. sinensis</name>
    <name type="common">China tea</name>
    <dbReference type="NCBI Taxonomy" id="542762"/>
    <lineage>
        <taxon>Eukaryota</taxon>
        <taxon>Viridiplantae</taxon>
        <taxon>Streptophyta</taxon>
        <taxon>Embryophyta</taxon>
        <taxon>Tracheophyta</taxon>
        <taxon>Spermatophyta</taxon>
        <taxon>Magnoliopsida</taxon>
        <taxon>eudicotyledons</taxon>
        <taxon>Gunneridae</taxon>
        <taxon>Pentapetalae</taxon>
        <taxon>asterids</taxon>
        <taxon>Ericales</taxon>
        <taxon>Theaceae</taxon>
        <taxon>Camellia</taxon>
    </lineage>
</organism>
<dbReference type="SMART" id="SM01146">
    <property type="entry name" value="DUF1086"/>
    <property type="match status" value="1"/>
</dbReference>
<dbReference type="PANTHER" id="PTHR45623:SF17">
    <property type="entry name" value="CHROMODOMAIN-HELICASE-DNA-BINDING PROTEIN 3-RELATED"/>
    <property type="match status" value="1"/>
</dbReference>
<dbReference type="Pfam" id="PF06461">
    <property type="entry name" value="CHDII_SANT-like"/>
    <property type="match status" value="2"/>
</dbReference>
<dbReference type="GO" id="GO:0042393">
    <property type="term" value="F:histone binding"/>
    <property type="evidence" value="ECO:0007669"/>
    <property type="project" value="TreeGrafter"/>
</dbReference>
<dbReference type="GO" id="GO:0000785">
    <property type="term" value="C:chromatin"/>
    <property type="evidence" value="ECO:0007669"/>
    <property type="project" value="TreeGrafter"/>
</dbReference>
<dbReference type="PANTHER" id="PTHR45623">
    <property type="entry name" value="CHROMODOMAIN-HELICASE-DNA-BINDING PROTEIN 3-RELATED-RELATED"/>
    <property type="match status" value="1"/>
</dbReference>
<dbReference type="GO" id="GO:0016887">
    <property type="term" value="F:ATP hydrolysis activity"/>
    <property type="evidence" value="ECO:0007669"/>
    <property type="project" value="TreeGrafter"/>
</dbReference>
<dbReference type="GO" id="GO:0003682">
    <property type="term" value="F:chromatin binding"/>
    <property type="evidence" value="ECO:0007669"/>
    <property type="project" value="TreeGrafter"/>
</dbReference>
<evidence type="ECO:0000313" key="4">
    <source>
        <dbReference type="Proteomes" id="UP000306102"/>
    </source>
</evidence>
<reference evidence="3 4" key="1">
    <citation type="journal article" date="2018" name="Proc. Natl. Acad. Sci. U.S.A.">
        <title>Draft genome sequence of Camellia sinensis var. sinensis provides insights into the evolution of the tea genome and tea quality.</title>
        <authorList>
            <person name="Wei C."/>
            <person name="Yang H."/>
            <person name="Wang S."/>
            <person name="Zhao J."/>
            <person name="Liu C."/>
            <person name="Gao L."/>
            <person name="Xia E."/>
            <person name="Lu Y."/>
            <person name="Tai Y."/>
            <person name="She G."/>
            <person name="Sun J."/>
            <person name="Cao H."/>
            <person name="Tong W."/>
            <person name="Gao Q."/>
            <person name="Li Y."/>
            <person name="Deng W."/>
            <person name="Jiang X."/>
            <person name="Wang W."/>
            <person name="Chen Q."/>
            <person name="Zhang S."/>
            <person name="Li H."/>
            <person name="Wu J."/>
            <person name="Wang P."/>
            <person name="Li P."/>
            <person name="Shi C."/>
            <person name="Zheng F."/>
            <person name="Jian J."/>
            <person name="Huang B."/>
            <person name="Shan D."/>
            <person name="Shi M."/>
            <person name="Fang C."/>
            <person name="Yue Y."/>
            <person name="Li F."/>
            <person name="Li D."/>
            <person name="Wei S."/>
            <person name="Han B."/>
            <person name="Jiang C."/>
            <person name="Yin Y."/>
            <person name="Xia T."/>
            <person name="Zhang Z."/>
            <person name="Bennetzen J.L."/>
            <person name="Zhao S."/>
            <person name="Wan X."/>
        </authorList>
    </citation>
    <scope>NUCLEOTIDE SEQUENCE [LARGE SCALE GENOMIC DNA]</scope>
    <source>
        <strain evidence="4">cv. Shuchazao</strain>
        <tissue evidence="3">Leaf</tissue>
    </source>
</reference>
<sequence length="657" mass="72357">MCDPQTSVIDVLLLDPLTFGFKLAENSTGRAKLSSRKESMNQVQSPLSKGSVLAHDMASVEVLVRNNTKEMIRMSLSITCRDVAGENCIEGKKATVLCSGELNIEDAIQAALQTSVMDVLLLDPLTFGFKLAENSTGRAKLMDSAESLPLMEGEGRSFRVKGFNQNQRAAFVQIMMRYGTLFLTHIAEDITDSPTFSDGVPKEGRRIEDVKAASEKPGTPLFPDDIASRFPGLKSGRFWKEHQDLLLLRSVLKHGYGRWQAIVDDKDLKVQEVICHELNLPVVTLPMPGASQSQDGANVVSTETPMNETKATVVGNDLAVDAANRAPDAANRSQLFQDSSSLYHYREMQRKQVEFIKKKGDTKANETPIEEPETEAKVLDIPSPCSMDIDSQTSNQLPQVINGVPKGLRIEDVLGRIAVSLLIRDKVKAASEKPGTPLFPDDIVSRFPGLKSGRFWKEHHDLLLLRSVLKHGYGRWHAIVDDKDLKVQEVICQELNLPVVTLPVPGASQSQDGANVVSAETPMNETKATVVGNDLAVDAANRAPDAANRSQLFQDSSSLYHYREMQRRQVEFIKKKGDTKANETPIEEPETEAKVLDIPSPCSMDIDSQTSNQLPQVINGVPKGLRIEDVLGRIAVSLLIRDKFKDQLANYGTGVLH</sequence>
<comment type="caution">
    <text evidence="3">The sequence shown here is derived from an EMBL/GenBank/DDBJ whole genome shotgun (WGS) entry which is preliminary data.</text>
</comment>
<accession>A0A4S4ESG6</accession>
<evidence type="ECO:0000259" key="2">
    <source>
        <dbReference type="SMART" id="SM01146"/>
    </source>
</evidence>
<dbReference type="GO" id="GO:0140658">
    <property type="term" value="F:ATP-dependent chromatin remodeler activity"/>
    <property type="evidence" value="ECO:0007669"/>
    <property type="project" value="TreeGrafter"/>
</dbReference>
<dbReference type="AlphaFoldDB" id="A0A4S4ESG6"/>
<keyword evidence="1" id="KW-0539">Nucleus</keyword>
<dbReference type="Gene3D" id="1.10.10.60">
    <property type="entry name" value="Homeodomain-like"/>
    <property type="match status" value="2"/>
</dbReference>
<evidence type="ECO:0000256" key="1">
    <source>
        <dbReference type="ARBA" id="ARBA00023242"/>
    </source>
</evidence>
<feature type="domain" description="CHD subfamily II SANT-like" evidence="2">
    <location>
        <begin position="129"/>
        <end position="227"/>
    </location>
</feature>
<keyword evidence="4" id="KW-1185">Reference proteome</keyword>
<evidence type="ECO:0000313" key="3">
    <source>
        <dbReference type="EMBL" id="THG19793.1"/>
    </source>
</evidence>
<dbReference type="EMBL" id="SDRB02002267">
    <property type="protein sequence ID" value="THG19793.1"/>
    <property type="molecule type" value="Genomic_DNA"/>
</dbReference>
<protein>
    <recommendedName>
        <fullName evidence="2">CHD subfamily II SANT-like domain-containing protein</fullName>
    </recommendedName>
</protein>
<gene>
    <name evidence="3" type="ORF">TEA_000033</name>
</gene>
<dbReference type="InterPro" id="IPR009462">
    <property type="entry name" value="CHD_II_SANT-like"/>
</dbReference>
<name>A0A4S4ESG6_CAMSN</name>
<dbReference type="STRING" id="542762.A0A4S4ESG6"/>